<reference evidence="3 4" key="1">
    <citation type="submission" date="2024-08" db="EMBL/GenBank/DDBJ databases">
        <authorList>
            <person name="Cucini C."/>
            <person name="Frati F."/>
        </authorList>
    </citation>
    <scope>NUCLEOTIDE SEQUENCE [LARGE SCALE GENOMIC DNA]</scope>
</reference>
<dbReference type="Proteomes" id="UP001642540">
    <property type="component" value="Unassembled WGS sequence"/>
</dbReference>
<evidence type="ECO:0008006" key="5">
    <source>
        <dbReference type="Google" id="ProtNLM"/>
    </source>
</evidence>
<feature type="signal peptide" evidence="2">
    <location>
        <begin position="1"/>
        <end position="26"/>
    </location>
</feature>
<evidence type="ECO:0000313" key="3">
    <source>
        <dbReference type="EMBL" id="CAL8117918.1"/>
    </source>
</evidence>
<feature type="chain" id="PRO_5045156030" description="Secreted protein" evidence="2">
    <location>
        <begin position="27"/>
        <end position="115"/>
    </location>
</feature>
<feature type="region of interest" description="Disordered" evidence="1">
    <location>
        <begin position="88"/>
        <end position="115"/>
    </location>
</feature>
<organism evidence="3 4">
    <name type="scientific">Orchesella dallaii</name>
    <dbReference type="NCBI Taxonomy" id="48710"/>
    <lineage>
        <taxon>Eukaryota</taxon>
        <taxon>Metazoa</taxon>
        <taxon>Ecdysozoa</taxon>
        <taxon>Arthropoda</taxon>
        <taxon>Hexapoda</taxon>
        <taxon>Collembola</taxon>
        <taxon>Entomobryomorpha</taxon>
        <taxon>Entomobryoidea</taxon>
        <taxon>Orchesellidae</taxon>
        <taxon>Orchesellinae</taxon>
        <taxon>Orchesella</taxon>
    </lineage>
</organism>
<feature type="compositionally biased region" description="Basic residues" evidence="1">
    <location>
        <begin position="94"/>
        <end position="106"/>
    </location>
</feature>
<keyword evidence="4" id="KW-1185">Reference proteome</keyword>
<evidence type="ECO:0000313" key="4">
    <source>
        <dbReference type="Proteomes" id="UP001642540"/>
    </source>
</evidence>
<sequence length="115" mass="13074">MARLQIISLMITLVVTLSINTSTSNAFPSSDQASIVPSSGSKLQWRNQDSINADEAQDPSFVSEERYVNHADRNQDTIRQANANIQSPSSQTLHRVKRNRPKIRYNRNKDVVRDY</sequence>
<protein>
    <recommendedName>
        <fullName evidence="5">Secreted protein</fullName>
    </recommendedName>
</protein>
<name>A0ABP1R2K0_9HEXA</name>
<evidence type="ECO:0000256" key="2">
    <source>
        <dbReference type="SAM" id="SignalP"/>
    </source>
</evidence>
<comment type="caution">
    <text evidence="3">The sequence shown here is derived from an EMBL/GenBank/DDBJ whole genome shotgun (WGS) entry which is preliminary data.</text>
</comment>
<proteinExistence type="predicted"/>
<keyword evidence="2" id="KW-0732">Signal</keyword>
<accession>A0ABP1R2K0</accession>
<dbReference type="EMBL" id="CAXLJM020000057">
    <property type="protein sequence ID" value="CAL8117918.1"/>
    <property type="molecule type" value="Genomic_DNA"/>
</dbReference>
<gene>
    <name evidence="3" type="ORF">ODALV1_LOCUS17897</name>
</gene>
<evidence type="ECO:0000256" key="1">
    <source>
        <dbReference type="SAM" id="MobiDB-lite"/>
    </source>
</evidence>